<gene>
    <name evidence="2" type="ORF">A4X20_30530</name>
</gene>
<organism evidence="2 3">
    <name type="scientific">Mycolicibacterium iranicum</name>
    <name type="common">Mycobacterium iranicum</name>
    <dbReference type="NCBI Taxonomy" id="912594"/>
    <lineage>
        <taxon>Bacteria</taxon>
        <taxon>Bacillati</taxon>
        <taxon>Actinomycetota</taxon>
        <taxon>Actinomycetes</taxon>
        <taxon>Mycobacteriales</taxon>
        <taxon>Mycobacteriaceae</taxon>
        <taxon>Mycolicibacterium</taxon>
    </lineage>
</organism>
<dbReference type="Proteomes" id="UP000078396">
    <property type="component" value="Unassembled WGS sequence"/>
</dbReference>
<sequence length="106" mass="11261">MTVSRIPANAPKPQDRKPRKTAAQKAAQAEAEGNGYITVEQCGVTLRVPVLGKVPLTAVVAAEQGDNLKATELLLGTEQWSAYLAAGPTLDDFNDLSKQLEELTGN</sequence>
<evidence type="ECO:0000313" key="3">
    <source>
        <dbReference type="Proteomes" id="UP000078396"/>
    </source>
</evidence>
<accession>A0A178LAJ7</accession>
<dbReference type="OrthoDB" id="4758227at2"/>
<name>A0A178LAJ7_MYCIR</name>
<feature type="region of interest" description="Disordered" evidence="1">
    <location>
        <begin position="1"/>
        <end position="30"/>
    </location>
</feature>
<comment type="caution">
    <text evidence="2">The sequence shown here is derived from an EMBL/GenBank/DDBJ whole genome shotgun (WGS) entry which is preliminary data.</text>
</comment>
<dbReference type="EMBL" id="LWCS01000106">
    <property type="protein sequence ID" value="OAN26234.1"/>
    <property type="molecule type" value="Genomic_DNA"/>
</dbReference>
<evidence type="ECO:0000313" key="2">
    <source>
        <dbReference type="EMBL" id="OAN26234.1"/>
    </source>
</evidence>
<dbReference type="AlphaFoldDB" id="A0A178LAJ7"/>
<reference evidence="2 3" key="1">
    <citation type="submission" date="2016-04" db="EMBL/GenBank/DDBJ databases">
        <title>Draft Genome Sequences of Staphylococcus capitis Strain H36, S. capitis Strain H65, S. cohnii Strain H62, S. hominis Strain H69, Mycobacterium iranicum Strain H39, Plantibacter sp. Strain H53, Pseudomonas oryzihabitans Strain H72, and Microbacterium sp. Strain H83, isolated from residential settings.</title>
        <authorList>
            <person name="Lymperopoulou D."/>
            <person name="Adams R.I."/>
            <person name="Lindow S."/>
            <person name="Coil D.A."/>
            <person name="Jospin G."/>
            <person name="Eisen J.A."/>
        </authorList>
    </citation>
    <scope>NUCLEOTIDE SEQUENCE [LARGE SCALE GENOMIC DNA]</scope>
    <source>
        <strain evidence="2 3">H39</strain>
    </source>
</reference>
<proteinExistence type="predicted"/>
<protein>
    <recommendedName>
        <fullName evidence="4">Tail assembly chaperone</fullName>
    </recommendedName>
</protein>
<evidence type="ECO:0000256" key="1">
    <source>
        <dbReference type="SAM" id="MobiDB-lite"/>
    </source>
</evidence>
<evidence type="ECO:0008006" key="4">
    <source>
        <dbReference type="Google" id="ProtNLM"/>
    </source>
</evidence>